<keyword evidence="3" id="KW-1185">Reference proteome</keyword>
<gene>
    <name evidence="2" type="ORF">HF682_03720</name>
</gene>
<protein>
    <recommendedName>
        <fullName evidence="1">Cysteine-rich CPCC domain-containing protein</fullName>
    </recommendedName>
</protein>
<comment type="caution">
    <text evidence="2">The sequence shown here is derived from an EMBL/GenBank/DDBJ whole genome shotgun (WGS) entry which is preliminary data.</text>
</comment>
<dbReference type="AlphaFoldDB" id="A0A847RSS7"/>
<evidence type="ECO:0000313" key="2">
    <source>
        <dbReference type="EMBL" id="NLR74260.1"/>
    </source>
</evidence>
<accession>A0A847RSS7</accession>
<evidence type="ECO:0000313" key="3">
    <source>
        <dbReference type="Proteomes" id="UP000587991"/>
    </source>
</evidence>
<sequence>MSDILQTQALVQCDCCDYFCIPAGADYEICPVCFWEQDAWGISKPDQRSGANHGLTLRQGRNNFLQLGACAARFKQHVMDESMRRHYRHVPRHIIALETPANLCPYCEQDAIWRVRLKAHPEYSFLMCFECDAVWDSHQPVSSESGSTFPVYMQSLGLIPDWNVERLETVDWQDAGE</sequence>
<reference evidence="2 3" key="1">
    <citation type="submission" date="2020-04" db="EMBL/GenBank/DDBJ databases">
        <title>Draft genome of Leeia sp. IMCC25680.</title>
        <authorList>
            <person name="Song J."/>
            <person name="Cho J.-C."/>
        </authorList>
    </citation>
    <scope>NUCLEOTIDE SEQUENCE [LARGE SCALE GENOMIC DNA]</scope>
    <source>
        <strain evidence="2 3">IMCC25680</strain>
    </source>
</reference>
<evidence type="ECO:0000259" key="1">
    <source>
        <dbReference type="Pfam" id="PF14206"/>
    </source>
</evidence>
<dbReference type="RefSeq" id="WP_168875884.1">
    <property type="nucleotide sequence ID" value="NZ_JABAIM010000001.1"/>
</dbReference>
<proteinExistence type="predicted"/>
<dbReference type="InterPro" id="IPR025983">
    <property type="entry name" value="Cys_rich_CPCC"/>
</dbReference>
<organism evidence="2 3">
    <name type="scientific">Leeia aquatica</name>
    <dbReference type="NCBI Taxonomy" id="2725557"/>
    <lineage>
        <taxon>Bacteria</taxon>
        <taxon>Pseudomonadati</taxon>
        <taxon>Pseudomonadota</taxon>
        <taxon>Betaproteobacteria</taxon>
        <taxon>Neisseriales</taxon>
        <taxon>Leeiaceae</taxon>
        <taxon>Leeia</taxon>
    </lineage>
</organism>
<name>A0A847RSS7_9NEIS</name>
<feature type="domain" description="Cysteine-rich CPCC" evidence="1">
    <location>
        <begin position="12"/>
        <end position="81"/>
    </location>
</feature>
<dbReference type="Proteomes" id="UP000587991">
    <property type="component" value="Unassembled WGS sequence"/>
</dbReference>
<dbReference type="EMBL" id="JABAIM010000001">
    <property type="protein sequence ID" value="NLR74260.1"/>
    <property type="molecule type" value="Genomic_DNA"/>
</dbReference>
<dbReference type="Pfam" id="PF14206">
    <property type="entry name" value="Cys_rich_CPCC"/>
    <property type="match status" value="1"/>
</dbReference>